<proteinExistence type="predicted"/>
<gene>
    <name evidence="2" type="ORF">X975_19541</name>
</gene>
<evidence type="ECO:0000313" key="2">
    <source>
        <dbReference type="EMBL" id="KFM76746.1"/>
    </source>
</evidence>
<name>A0A087UHA7_STEMI</name>
<dbReference type="InterPro" id="IPR019180">
    <property type="entry name" value="Oxidoreductase-like_N"/>
</dbReference>
<dbReference type="Pfam" id="PF09791">
    <property type="entry name" value="Oxidored-like"/>
    <property type="match status" value="1"/>
</dbReference>
<organism evidence="2 3">
    <name type="scientific">Stegodyphus mimosarum</name>
    <name type="common">African social velvet spider</name>
    <dbReference type="NCBI Taxonomy" id="407821"/>
    <lineage>
        <taxon>Eukaryota</taxon>
        <taxon>Metazoa</taxon>
        <taxon>Ecdysozoa</taxon>
        <taxon>Arthropoda</taxon>
        <taxon>Chelicerata</taxon>
        <taxon>Arachnida</taxon>
        <taxon>Araneae</taxon>
        <taxon>Araneomorphae</taxon>
        <taxon>Entelegynae</taxon>
        <taxon>Eresoidea</taxon>
        <taxon>Eresidae</taxon>
        <taxon>Stegodyphus</taxon>
    </lineage>
</organism>
<reference evidence="2 3" key="1">
    <citation type="submission" date="2013-11" db="EMBL/GenBank/DDBJ databases">
        <title>Genome sequencing of Stegodyphus mimosarum.</title>
        <authorList>
            <person name="Bechsgaard J."/>
        </authorList>
    </citation>
    <scope>NUCLEOTIDE SEQUENCE [LARGE SCALE GENOMIC DNA]</scope>
</reference>
<evidence type="ECO:0000259" key="1">
    <source>
        <dbReference type="Pfam" id="PF09791"/>
    </source>
</evidence>
<accession>A0A087UHA7</accession>
<keyword evidence="3" id="KW-1185">Reference proteome</keyword>
<dbReference type="Proteomes" id="UP000054359">
    <property type="component" value="Unassembled WGS sequence"/>
</dbReference>
<feature type="domain" description="Oxidoreductase-like" evidence="1">
    <location>
        <begin position="81"/>
        <end position="118"/>
    </location>
</feature>
<dbReference type="EMBL" id="KK119792">
    <property type="protein sequence ID" value="KFM76746.1"/>
    <property type="molecule type" value="Genomic_DNA"/>
</dbReference>
<feature type="non-terminal residue" evidence="2">
    <location>
        <position position="119"/>
    </location>
</feature>
<sequence>MYFLLKYVRQMDGFSTLKTCQIYRYANLSCQMVPNSAKYQTLFHFVTNSFTTKNRQITNDSKNSIKTLQRLEESKNISLTEPSSPDDLTCCGEGCSDCVWLKYVIEIKFYYKSDEKVKE</sequence>
<dbReference type="AlphaFoldDB" id="A0A087UHA7"/>
<protein>
    <recommendedName>
        <fullName evidence="1">Oxidoreductase-like domain-containing protein</fullName>
    </recommendedName>
</protein>
<dbReference type="OrthoDB" id="6506300at2759"/>
<evidence type="ECO:0000313" key="3">
    <source>
        <dbReference type="Proteomes" id="UP000054359"/>
    </source>
</evidence>